<name>K0T7N1_THAOC</name>
<accession>K0T7N1</accession>
<comment type="caution">
    <text evidence="2">The sequence shown here is derived from an EMBL/GenBank/DDBJ whole genome shotgun (WGS) entry which is preliminary data.</text>
</comment>
<keyword evidence="3" id="KW-1185">Reference proteome</keyword>
<protein>
    <recommendedName>
        <fullName evidence="4">UBA domain-containing protein</fullName>
    </recommendedName>
</protein>
<organism evidence="2 3">
    <name type="scientific">Thalassiosira oceanica</name>
    <name type="common">Marine diatom</name>
    <dbReference type="NCBI Taxonomy" id="159749"/>
    <lineage>
        <taxon>Eukaryota</taxon>
        <taxon>Sar</taxon>
        <taxon>Stramenopiles</taxon>
        <taxon>Ochrophyta</taxon>
        <taxon>Bacillariophyta</taxon>
        <taxon>Coscinodiscophyceae</taxon>
        <taxon>Thalassiosirophycidae</taxon>
        <taxon>Thalassiosirales</taxon>
        <taxon>Thalassiosiraceae</taxon>
        <taxon>Thalassiosira</taxon>
    </lineage>
</organism>
<feature type="region of interest" description="Disordered" evidence="1">
    <location>
        <begin position="67"/>
        <end position="88"/>
    </location>
</feature>
<evidence type="ECO:0000313" key="3">
    <source>
        <dbReference type="Proteomes" id="UP000266841"/>
    </source>
</evidence>
<reference evidence="2 3" key="1">
    <citation type="journal article" date="2012" name="Genome Biol.">
        <title>Genome and low-iron response of an oceanic diatom adapted to chronic iron limitation.</title>
        <authorList>
            <person name="Lommer M."/>
            <person name="Specht M."/>
            <person name="Roy A.S."/>
            <person name="Kraemer L."/>
            <person name="Andreson R."/>
            <person name="Gutowska M.A."/>
            <person name="Wolf J."/>
            <person name="Bergner S.V."/>
            <person name="Schilhabel M.B."/>
            <person name="Klostermeier U.C."/>
            <person name="Beiko R.G."/>
            <person name="Rosenstiel P."/>
            <person name="Hippler M."/>
            <person name="Laroche J."/>
        </authorList>
    </citation>
    <scope>NUCLEOTIDE SEQUENCE [LARGE SCALE GENOMIC DNA]</scope>
    <source>
        <strain evidence="2 3">CCMP1005</strain>
    </source>
</reference>
<dbReference type="Proteomes" id="UP000266841">
    <property type="component" value="Unassembled WGS sequence"/>
</dbReference>
<dbReference type="AlphaFoldDB" id="K0T7N1"/>
<proteinExistence type="predicted"/>
<evidence type="ECO:0000256" key="1">
    <source>
        <dbReference type="SAM" id="MobiDB-lite"/>
    </source>
</evidence>
<evidence type="ECO:0008006" key="4">
    <source>
        <dbReference type="Google" id="ProtNLM"/>
    </source>
</evidence>
<dbReference type="eggNOG" id="ENOG502R6YR">
    <property type="taxonomic scope" value="Eukaryota"/>
</dbReference>
<sequence>MLNSGADIEEDWSVIDNEAEQEIVFEQQTTIGAHAEEQEQPAAAGGVNALVEERTNSDTDIQSVASSITHDDSCPSAVAGNTDDADPLLEDPVQVPVDHNESRRVTELEELVETLTNMGFTSDRIERALNELLDSGASQLDADSVIGAMEEGGDPPPNNNTSTGWNFVDSTVHDLGQQTSELRRRTGNGVRSLGQSARQFWSEVVDESDRARERFQTVFDNADEQAREKSTQIRYAAATTKDRFVRANEEHNILGKVATAAAVAGGLALCLGNPRAGLGAVAVAGSAVAVNETLRTAPANSTYTRDVGLSEDLHLD</sequence>
<evidence type="ECO:0000313" key="2">
    <source>
        <dbReference type="EMBL" id="EJK74763.1"/>
    </source>
</evidence>
<dbReference type="EMBL" id="AGNL01003390">
    <property type="protein sequence ID" value="EJK74763.1"/>
    <property type="molecule type" value="Genomic_DNA"/>
</dbReference>
<gene>
    <name evidence="2" type="ORF">THAOC_03543</name>
</gene>